<dbReference type="Proteomes" id="UP000076842">
    <property type="component" value="Unassembled WGS sequence"/>
</dbReference>
<gene>
    <name evidence="1" type="ORF">CALCODRAFT_225801</name>
</gene>
<keyword evidence="2" id="KW-1185">Reference proteome</keyword>
<accession>A0A165C0U2</accession>
<evidence type="ECO:0000313" key="1">
    <source>
        <dbReference type="EMBL" id="KZT50067.1"/>
    </source>
</evidence>
<sequence length="345" mass="39073">MTEERELSLALPRSHADVRQDEVEDLAEKIRSILFGRACWLPYQEADVEALPEQDPFGAKLLESLQAMETAVLEQHLRSLFPSLTTRSGPGRDTEITGRRRDVEKCRRNVDVLLAMADEDPSVFKPNPQNPCQAERTVSRLRLRRFAVNWLLYRPSALPKPKPPADKRRYIDDCLHLKLGEKDDGGGGGSGQMAPGYQLKRFPVIIRFWDHLVSFVQHFRHGLEALEQSLISTPSDINAGLTVSGQPRPVGGPDWASDATLSVVDILHERTEAGKSQRAVGLRSTVLFFQLIKVSRMFAAYTQTRANRLSSLSLRTHLRRASTLRSHRRSPAVRRWRNCIRPSTR</sequence>
<dbReference type="InParanoid" id="A0A165C0U2"/>
<name>A0A165C0U2_9BASI</name>
<evidence type="ECO:0000313" key="2">
    <source>
        <dbReference type="Proteomes" id="UP000076842"/>
    </source>
</evidence>
<dbReference type="AlphaFoldDB" id="A0A165C0U2"/>
<organism evidence="1 2">
    <name type="scientific">Calocera cornea HHB12733</name>
    <dbReference type="NCBI Taxonomy" id="1353952"/>
    <lineage>
        <taxon>Eukaryota</taxon>
        <taxon>Fungi</taxon>
        <taxon>Dikarya</taxon>
        <taxon>Basidiomycota</taxon>
        <taxon>Agaricomycotina</taxon>
        <taxon>Dacrymycetes</taxon>
        <taxon>Dacrymycetales</taxon>
        <taxon>Dacrymycetaceae</taxon>
        <taxon>Calocera</taxon>
    </lineage>
</organism>
<dbReference type="EMBL" id="KV424247">
    <property type="protein sequence ID" value="KZT50067.1"/>
    <property type="molecule type" value="Genomic_DNA"/>
</dbReference>
<proteinExistence type="predicted"/>
<reference evidence="1 2" key="1">
    <citation type="journal article" date="2016" name="Mol. Biol. Evol.">
        <title>Comparative Genomics of Early-Diverging Mushroom-Forming Fungi Provides Insights into the Origins of Lignocellulose Decay Capabilities.</title>
        <authorList>
            <person name="Nagy L.G."/>
            <person name="Riley R."/>
            <person name="Tritt A."/>
            <person name="Adam C."/>
            <person name="Daum C."/>
            <person name="Floudas D."/>
            <person name="Sun H."/>
            <person name="Yadav J.S."/>
            <person name="Pangilinan J."/>
            <person name="Larsson K.H."/>
            <person name="Matsuura K."/>
            <person name="Barry K."/>
            <person name="Labutti K."/>
            <person name="Kuo R."/>
            <person name="Ohm R.A."/>
            <person name="Bhattacharya S.S."/>
            <person name="Shirouzu T."/>
            <person name="Yoshinaga Y."/>
            <person name="Martin F.M."/>
            <person name="Grigoriev I.V."/>
            <person name="Hibbett D.S."/>
        </authorList>
    </citation>
    <scope>NUCLEOTIDE SEQUENCE [LARGE SCALE GENOMIC DNA]</scope>
    <source>
        <strain evidence="1 2">HHB12733</strain>
    </source>
</reference>
<protein>
    <submittedName>
        <fullName evidence="1">Uncharacterized protein</fullName>
    </submittedName>
</protein>